<sequence>MSCQSAPVPPMLDNNNFSLSTEHVFQGINITNVI</sequence>
<feature type="non-terminal residue" evidence="1">
    <location>
        <position position="34"/>
    </location>
</feature>
<protein>
    <submittedName>
        <fullName evidence="1">Uncharacterized protein</fullName>
    </submittedName>
</protein>
<evidence type="ECO:0000313" key="1">
    <source>
        <dbReference type="EMBL" id="CAI9621953.1"/>
    </source>
</evidence>
<proteinExistence type="predicted"/>
<accession>A0ABN9HM71</accession>
<keyword evidence="2" id="KW-1185">Reference proteome</keyword>
<comment type="caution">
    <text evidence="1">The sequence shown here is derived from an EMBL/GenBank/DDBJ whole genome shotgun (WGS) entry which is preliminary data.</text>
</comment>
<reference evidence="1" key="1">
    <citation type="submission" date="2023-05" db="EMBL/GenBank/DDBJ databases">
        <authorList>
            <person name="Stuckert A."/>
        </authorList>
    </citation>
    <scope>NUCLEOTIDE SEQUENCE</scope>
</reference>
<organism evidence="1 2">
    <name type="scientific">Staurois parvus</name>
    <dbReference type="NCBI Taxonomy" id="386267"/>
    <lineage>
        <taxon>Eukaryota</taxon>
        <taxon>Metazoa</taxon>
        <taxon>Chordata</taxon>
        <taxon>Craniata</taxon>
        <taxon>Vertebrata</taxon>
        <taxon>Euteleostomi</taxon>
        <taxon>Amphibia</taxon>
        <taxon>Batrachia</taxon>
        <taxon>Anura</taxon>
        <taxon>Neobatrachia</taxon>
        <taxon>Ranoidea</taxon>
        <taxon>Ranidae</taxon>
        <taxon>Staurois</taxon>
    </lineage>
</organism>
<dbReference type="Proteomes" id="UP001162483">
    <property type="component" value="Unassembled WGS sequence"/>
</dbReference>
<gene>
    <name evidence="1" type="ORF">SPARVUS_LOCUS16210350</name>
</gene>
<name>A0ABN9HM71_9NEOB</name>
<dbReference type="EMBL" id="CATNWA010021246">
    <property type="protein sequence ID" value="CAI9621953.1"/>
    <property type="molecule type" value="Genomic_DNA"/>
</dbReference>
<evidence type="ECO:0000313" key="2">
    <source>
        <dbReference type="Proteomes" id="UP001162483"/>
    </source>
</evidence>